<dbReference type="SUPFAM" id="SSF53271">
    <property type="entry name" value="PRTase-like"/>
    <property type="match status" value="1"/>
</dbReference>
<dbReference type="FunFam" id="3.40.50.2020:FF:000020">
    <property type="entry name" value="Bifunctional protein PyrR"/>
    <property type="match status" value="1"/>
</dbReference>
<sequence>MSDDVMILSEEEMRRTLERLAYQVLERHGECVDLCLVGIQRRGVDLAARLRAILSERLKCDVPLGALDINLYRDDWTSLESQPMINRTELPGDIDGKIILLVDDVLFTGRTIRAALEGILDFGRPKCVELLVLVDRGHRELPIHADYVGKTMNTARNERVDVLIKERDGKDEVLLRAKG</sequence>
<evidence type="ECO:0000256" key="4">
    <source>
        <dbReference type="HAMAP-Rule" id="MF_01219"/>
    </source>
</evidence>
<accession>A0A7J0BLD5</accession>
<protein>
    <recommendedName>
        <fullName evidence="4">Bifunctional protein PyrR</fullName>
    </recommendedName>
    <domain>
        <recommendedName>
            <fullName evidence="4">Pyrimidine operon regulatory protein</fullName>
        </recommendedName>
    </domain>
    <domain>
        <recommendedName>
            <fullName evidence="4">Uracil phosphoribosyltransferase</fullName>
            <shortName evidence="4">UPRTase</shortName>
            <ecNumber evidence="4">2.4.2.9</ecNumber>
        </recommendedName>
    </domain>
</protein>
<dbReference type="PANTHER" id="PTHR11608:SF0">
    <property type="entry name" value="BIFUNCTIONAL PROTEIN PYRR"/>
    <property type="match status" value="1"/>
</dbReference>
<dbReference type="Pfam" id="PF00156">
    <property type="entry name" value="Pribosyltran"/>
    <property type="match status" value="1"/>
</dbReference>
<keyword evidence="7" id="KW-1185">Reference proteome</keyword>
<comment type="function">
    <text evidence="4">Regulates the transcription of the pyrimidine nucleotide (pyr) operon in response to exogenous pyrimidines.</text>
</comment>
<evidence type="ECO:0000256" key="1">
    <source>
        <dbReference type="ARBA" id="ARBA00005565"/>
    </source>
</evidence>
<dbReference type="InterPro" id="IPR050137">
    <property type="entry name" value="PyrR_bifunctional"/>
</dbReference>
<dbReference type="CDD" id="cd06223">
    <property type="entry name" value="PRTases_typeI"/>
    <property type="match status" value="1"/>
</dbReference>
<keyword evidence="2 4" id="KW-0805">Transcription regulation</keyword>
<feature type="domain" description="Phosphoribosyltransferase" evidence="5">
    <location>
        <begin position="7"/>
        <end position="153"/>
    </location>
</feature>
<dbReference type="InterPro" id="IPR023050">
    <property type="entry name" value="PyrR"/>
</dbReference>
<evidence type="ECO:0000256" key="3">
    <source>
        <dbReference type="ARBA" id="ARBA00023163"/>
    </source>
</evidence>
<keyword evidence="4" id="KW-0328">Glycosyltransferase</keyword>
<comment type="similarity">
    <text evidence="1 4">Belongs to the purine/pyrimidine phosphoribosyltransferase family. PyrR subfamily.</text>
</comment>
<dbReference type="InterPro" id="IPR000836">
    <property type="entry name" value="PRTase_dom"/>
</dbReference>
<dbReference type="EC" id="2.4.2.9" evidence="4"/>
<dbReference type="HAMAP" id="MF_01219">
    <property type="entry name" value="PyrR"/>
    <property type="match status" value="1"/>
</dbReference>
<name>A0A7J0BLD5_9BACT</name>
<comment type="catalytic activity">
    <reaction evidence="4">
        <text>UMP + diphosphate = 5-phospho-alpha-D-ribose 1-diphosphate + uracil</text>
        <dbReference type="Rhea" id="RHEA:13017"/>
        <dbReference type="ChEBI" id="CHEBI:17568"/>
        <dbReference type="ChEBI" id="CHEBI:33019"/>
        <dbReference type="ChEBI" id="CHEBI:57865"/>
        <dbReference type="ChEBI" id="CHEBI:58017"/>
        <dbReference type="EC" id="2.4.2.9"/>
    </reaction>
</comment>
<dbReference type="Proteomes" id="UP000503840">
    <property type="component" value="Unassembled WGS sequence"/>
</dbReference>
<proteinExistence type="inferred from homology"/>
<comment type="function">
    <text evidence="4">Also displays a weak uracil phosphoribosyltransferase activity which is not physiologically significant.</text>
</comment>
<evidence type="ECO:0000313" key="6">
    <source>
        <dbReference type="EMBL" id="GFM34071.1"/>
    </source>
</evidence>
<feature type="short sequence motif" description="PRPP-binding" evidence="4">
    <location>
        <begin position="99"/>
        <end position="111"/>
    </location>
</feature>
<dbReference type="PANTHER" id="PTHR11608">
    <property type="entry name" value="BIFUNCTIONAL PROTEIN PYRR"/>
    <property type="match status" value="1"/>
</dbReference>
<evidence type="ECO:0000313" key="7">
    <source>
        <dbReference type="Proteomes" id="UP000503840"/>
    </source>
</evidence>
<comment type="caution">
    <text evidence="6">The sequence shown here is derived from an EMBL/GenBank/DDBJ whole genome shotgun (WGS) entry which is preliminary data.</text>
</comment>
<dbReference type="InterPro" id="IPR029057">
    <property type="entry name" value="PRTase-like"/>
</dbReference>
<keyword evidence="3 4" id="KW-0804">Transcription</keyword>
<dbReference type="NCBIfam" id="NF003549">
    <property type="entry name" value="PRK05205.1-5"/>
    <property type="match status" value="1"/>
</dbReference>
<organism evidence="6 7">
    <name type="scientific">Desulfovibrio subterraneus</name>
    <dbReference type="NCBI Taxonomy" id="2718620"/>
    <lineage>
        <taxon>Bacteria</taxon>
        <taxon>Pseudomonadati</taxon>
        <taxon>Thermodesulfobacteriota</taxon>
        <taxon>Desulfovibrionia</taxon>
        <taxon>Desulfovibrionales</taxon>
        <taxon>Desulfovibrionaceae</taxon>
        <taxon>Desulfovibrio</taxon>
    </lineage>
</organism>
<evidence type="ECO:0000259" key="5">
    <source>
        <dbReference type="Pfam" id="PF00156"/>
    </source>
</evidence>
<evidence type="ECO:0000256" key="2">
    <source>
        <dbReference type="ARBA" id="ARBA00023015"/>
    </source>
</evidence>
<dbReference type="Gene3D" id="3.40.50.2020">
    <property type="match status" value="1"/>
</dbReference>
<dbReference type="GO" id="GO:0004845">
    <property type="term" value="F:uracil phosphoribosyltransferase activity"/>
    <property type="evidence" value="ECO:0007669"/>
    <property type="project" value="UniProtKB-UniRule"/>
</dbReference>
<dbReference type="EMBL" id="BLVO01000013">
    <property type="protein sequence ID" value="GFM34071.1"/>
    <property type="molecule type" value="Genomic_DNA"/>
</dbReference>
<reference evidence="6 7" key="1">
    <citation type="submission" date="2020-05" db="EMBL/GenBank/DDBJ databases">
        <title>Draft genome sequence of Desulfovibrio sp. strain HN2T.</title>
        <authorList>
            <person name="Ueno A."/>
            <person name="Tamazawa S."/>
            <person name="Tamamura S."/>
            <person name="Murakami T."/>
            <person name="Kiyama T."/>
            <person name="Inomata H."/>
            <person name="Amano Y."/>
            <person name="Miyakawa K."/>
            <person name="Tamaki H."/>
            <person name="Naganuma T."/>
            <person name="Kaneko K."/>
        </authorList>
    </citation>
    <scope>NUCLEOTIDE SEQUENCE [LARGE SCALE GENOMIC DNA]</scope>
    <source>
        <strain evidence="6 7">HN2</strain>
    </source>
</reference>
<dbReference type="AlphaFoldDB" id="A0A7J0BLD5"/>
<dbReference type="GO" id="GO:0006355">
    <property type="term" value="P:regulation of DNA-templated transcription"/>
    <property type="evidence" value="ECO:0007669"/>
    <property type="project" value="UniProtKB-UniRule"/>
</dbReference>
<dbReference type="RefSeq" id="WP_243452166.1">
    <property type="nucleotide sequence ID" value="NZ_BLVO01000013.1"/>
</dbReference>
<gene>
    <name evidence="4 6" type="primary">pyrR</name>
    <name evidence="6" type="ORF">DSM101010T_24360</name>
</gene>
<keyword evidence="4" id="KW-0808">Transferase</keyword>